<name>A0A9P1D237_9DINO</name>
<sequence>MRSQLAVLDWTAYNIYWSRASCGVKRFDRDMHHFIFTTSTAHESYRCAVACKCAEYAALGMEAGSEGYEHEGPEIQKLKYNGFLALQRLVADRSEDVE</sequence>
<dbReference type="EMBL" id="CAMXCT030002947">
    <property type="protein sequence ID" value="CAL4788803.1"/>
    <property type="molecule type" value="Genomic_DNA"/>
</dbReference>
<organism evidence="1">
    <name type="scientific">Cladocopium goreaui</name>
    <dbReference type="NCBI Taxonomy" id="2562237"/>
    <lineage>
        <taxon>Eukaryota</taxon>
        <taxon>Sar</taxon>
        <taxon>Alveolata</taxon>
        <taxon>Dinophyceae</taxon>
        <taxon>Suessiales</taxon>
        <taxon>Symbiodiniaceae</taxon>
        <taxon>Cladocopium</taxon>
    </lineage>
</organism>
<reference evidence="1" key="1">
    <citation type="submission" date="2022-10" db="EMBL/GenBank/DDBJ databases">
        <authorList>
            <person name="Chen Y."/>
            <person name="Dougan E. K."/>
            <person name="Chan C."/>
            <person name="Rhodes N."/>
            <person name="Thang M."/>
        </authorList>
    </citation>
    <scope>NUCLEOTIDE SEQUENCE</scope>
</reference>
<keyword evidence="3" id="KW-1185">Reference proteome</keyword>
<proteinExistence type="predicted"/>
<dbReference type="EMBL" id="CAMXCT020002947">
    <property type="protein sequence ID" value="CAL1154866.1"/>
    <property type="molecule type" value="Genomic_DNA"/>
</dbReference>
<accession>A0A9P1D237</accession>
<comment type="caution">
    <text evidence="1">The sequence shown here is derived from an EMBL/GenBank/DDBJ whole genome shotgun (WGS) entry which is preliminary data.</text>
</comment>
<gene>
    <name evidence="1" type="ORF">C1SCF055_LOCUS27535</name>
</gene>
<evidence type="ECO:0000313" key="3">
    <source>
        <dbReference type="Proteomes" id="UP001152797"/>
    </source>
</evidence>
<protein>
    <submittedName>
        <fullName evidence="1">Uncharacterized protein</fullName>
    </submittedName>
</protein>
<evidence type="ECO:0000313" key="1">
    <source>
        <dbReference type="EMBL" id="CAI4001491.1"/>
    </source>
</evidence>
<evidence type="ECO:0000313" key="2">
    <source>
        <dbReference type="EMBL" id="CAL4788803.1"/>
    </source>
</evidence>
<dbReference type="EMBL" id="CAMXCT010002947">
    <property type="protein sequence ID" value="CAI4001491.1"/>
    <property type="molecule type" value="Genomic_DNA"/>
</dbReference>
<reference evidence="2 3" key="2">
    <citation type="submission" date="2024-05" db="EMBL/GenBank/DDBJ databases">
        <authorList>
            <person name="Chen Y."/>
            <person name="Shah S."/>
            <person name="Dougan E. K."/>
            <person name="Thang M."/>
            <person name="Chan C."/>
        </authorList>
    </citation>
    <scope>NUCLEOTIDE SEQUENCE [LARGE SCALE GENOMIC DNA]</scope>
</reference>
<dbReference type="AlphaFoldDB" id="A0A9P1D237"/>
<dbReference type="Proteomes" id="UP001152797">
    <property type="component" value="Unassembled WGS sequence"/>
</dbReference>